<name>A0A7W9L1I7_9HYPH</name>
<dbReference type="InterPro" id="IPR011707">
    <property type="entry name" value="Cu-oxidase-like_N"/>
</dbReference>
<dbReference type="Proteomes" id="UP000523821">
    <property type="component" value="Unassembled WGS sequence"/>
</dbReference>
<keyword evidence="2" id="KW-0560">Oxidoreductase</keyword>
<organism evidence="6 7">
    <name type="scientific">Prosthecomicrobium pneumaticum</name>
    <dbReference type="NCBI Taxonomy" id="81895"/>
    <lineage>
        <taxon>Bacteria</taxon>
        <taxon>Pseudomonadati</taxon>
        <taxon>Pseudomonadota</taxon>
        <taxon>Alphaproteobacteria</taxon>
        <taxon>Hyphomicrobiales</taxon>
        <taxon>Kaistiaceae</taxon>
        <taxon>Prosthecomicrobium</taxon>
    </lineage>
</organism>
<keyword evidence="3" id="KW-0732">Signal</keyword>
<dbReference type="PANTHER" id="PTHR11709:SF2">
    <property type="entry name" value="MULTICOPPER OXIDASE LPR1"/>
    <property type="match status" value="1"/>
</dbReference>
<dbReference type="InterPro" id="IPR008972">
    <property type="entry name" value="Cupredoxin"/>
</dbReference>
<feature type="domain" description="Plastocyanin-like" evidence="5">
    <location>
        <begin position="78"/>
        <end position="169"/>
    </location>
</feature>
<dbReference type="EMBL" id="JACHOO010000003">
    <property type="protein sequence ID" value="MBB5752796.1"/>
    <property type="molecule type" value="Genomic_DNA"/>
</dbReference>
<dbReference type="Gene3D" id="2.60.40.420">
    <property type="entry name" value="Cupredoxins - blue copper proteins"/>
    <property type="match status" value="3"/>
</dbReference>
<dbReference type="InterPro" id="IPR011706">
    <property type="entry name" value="Cu-oxidase_C"/>
</dbReference>
<dbReference type="AlphaFoldDB" id="A0A7W9L1I7"/>
<evidence type="ECO:0000313" key="6">
    <source>
        <dbReference type="EMBL" id="MBB5752796.1"/>
    </source>
</evidence>
<dbReference type="GO" id="GO:0005507">
    <property type="term" value="F:copper ion binding"/>
    <property type="evidence" value="ECO:0007669"/>
    <property type="project" value="InterPro"/>
</dbReference>
<reference evidence="6 7" key="1">
    <citation type="submission" date="2020-08" db="EMBL/GenBank/DDBJ databases">
        <title>Genomic Encyclopedia of Type Strains, Phase IV (KMG-IV): sequencing the most valuable type-strain genomes for metagenomic binning, comparative biology and taxonomic classification.</title>
        <authorList>
            <person name="Goeker M."/>
        </authorList>
    </citation>
    <scope>NUCLEOTIDE SEQUENCE [LARGE SCALE GENOMIC DNA]</scope>
    <source>
        <strain evidence="6 7">DSM 16268</strain>
    </source>
</reference>
<feature type="chain" id="PRO_5030575479" evidence="3">
    <location>
        <begin position="28"/>
        <end position="484"/>
    </location>
</feature>
<dbReference type="InterPro" id="IPR006311">
    <property type="entry name" value="TAT_signal"/>
</dbReference>
<dbReference type="CDD" id="cd13906">
    <property type="entry name" value="CuRO_3_CumA_like"/>
    <property type="match status" value="1"/>
</dbReference>
<protein>
    <submittedName>
        <fullName evidence="6">FtsP/CotA-like multicopper oxidase with cupredoxin domain</fullName>
    </submittedName>
</protein>
<comment type="caution">
    <text evidence="6">The sequence shown here is derived from an EMBL/GenBank/DDBJ whole genome shotgun (WGS) entry which is preliminary data.</text>
</comment>
<gene>
    <name evidence="6" type="ORF">GGQ63_001850</name>
</gene>
<dbReference type="PROSITE" id="PS00080">
    <property type="entry name" value="MULTICOPPER_OXIDASE2"/>
    <property type="match status" value="1"/>
</dbReference>
<evidence type="ECO:0000259" key="4">
    <source>
        <dbReference type="Pfam" id="PF07731"/>
    </source>
</evidence>
<proteinExistence type="predicted"/>
<keyword evidence="1" id="KW-0479">Metal-binding</keyword>
<evidence type="ECO:0000256" key="3">
    <source>
        <dbReference type="SAM" id="SignalP"/>
    </source>
</evidence>
<accession>A0A7W9L1I7</accession>
<evidence type="ECO:0000256" key="1">
    <source>
        <dbReference type="ARBA" id="ARBA00022723"/>
    </source>
</evidence>
<feature type="domain" description="Plastocyanin-like" evidence="4">
    <location>
        <begin position="393"/>
        <end position="483"/>
    </location>
</feature>
<keyword evidence="7" id="KW-1185">Reference proteome</keyword>
<dbReference type="SUPFAM" id="SSF49503">
    <property type="entry name" value="Cupredoxins"/>
    <property type="match status" value="3"/>
</dbReference>
<evidence type="ECO:0000256" key="2">
    <source>
        <dbReference type="ARBA" id="ARBA00023002"/>
    </source>
</evidence>
<dbReference type="GO" id="GO:0030288">
    <property type="term" value="C:outer membrane-bounded periplasmic space"/>
    <property type="evidence" value="ECO:0007669"/>
    <property type="project" value="TreeGrafter"/>
</dbReference>
<dbReference type="Pfam" id="PF07732">
    <property type="entry name" value="Cu-oxidase_3"/>
    <property type="match status" value="1"/>
</dbReference>
<evidence type="ECO:0000313" key="7">
    <source>
        <dbReference type="Proteomes" id="UP000523821"/>
    </source>
</evidence>
<dbReference type="Pfam" id="PF07731">
    <property type="entry name" value="Cu-oxidase_2"/>
    <property type="match status" value="1"/>
</dbReference>
<dbReference type="GO" id="GO:0016491">
    <property type="term" value="F:oxidoreductase activity"/>
    <property type="evidence" value="ECO:0007669"/>
    <property type="project" value="UniProtKB-KW"/>
</dbReference>
<evidence type="ECO:0000259" key="5">
    <source>
        <dbReference type="Pfam" id="PF07732"/>
    </source>
</evidence>
<sequence>MSLTRRALLGAAAALGGAAAFGRPAPAAPAELPPPVAPVAERIVERTLVAAERPGTLPCLPGRSLPLWTFGPRPEDSVIRLRRGERLVAHVSNRLTRPGEHISIHWHGIRLPNDQDGVPYLTQQPIEPGGDHSYSFVPPDTGTFFFHTHCNTVEQLGRGLAGILIVEGDETEPYDADEIVALRDWRIADDGSFLPFLTPEGAGKAGSFGTIRSVNGAADPDIAVPASADVRLRVLNIDPTRIVEIGIEGAEAAVVAIDGLACPPFPLRSWRMGPAMRADLVVRTPRDGGAATLVDYFSAAPVPLARLVAGGPDRRTGAFDPAPLRRAAIAPPVLEGAERLPFVFSATATGAAVAALADDPDGPPLGSLCLSAGSFWAINKQAWPADGHTRLPPPLALLERGRTYRFELQNVTPRMHPIHIHGHSFTVLGSNKRSLPPHIADTVLLLPKERLDVAFVADNPGAWMFHCHIIEHQETGMMGYVRVA</sequence>
<dbReference type="RefSeq" id="WP_183854922.1">
    <property type="nucleotide sequence ID" value="NZ_JACHOO010000003.1"/>
</dbReference>
<dbReference type="PROSITE" id="PS51318">
    <property type="entry name" value="TAT"/>
    <property type="match status" value="1"/>
</dbReference>
<dbReference type="CDD" id="cd13861">
    <property type="entry name" value="CuRO_1_CumA_like"/>
    <property type="match status" value="1"/>
</dbReference>
<feature type="signal peptide" evidence="3">
    <location>
        <begin position="1"/>
        <end position="27"/>
    </location>
</feature>
<dbReference type="PANTHER" id="PTHR11709">
    <property type="entry name" value="MULTI-COPPER OXIDASE"/>
    <property type="match status" value="1"/>
</dbReference>
<dbReference type="InterPro" id="IPR045087">
    <property type="entry name" value="Cu-oxidase_fam"/>
</dbReference>
<dbReference type="InterPro" id="IPR002355">
    <property type="entry name" value="Cu_oxidase_Cu_BS"/>
</dbReference>